<name>A0A9P3LB61_9APHY</name>
<dbReference type="SUPFAM" id="SSF82657">
    <property type="entry name" value="BolA-like"/>
    <property type="match status" value="1"/>
</dbReference>
<organism evidence="2 3">
    <name type="scientific">Phanerochaete sordida</name>
    <dbReference type="NCBI Taxonomy" id="48140"/>
    <lineage>
        <taxon>Eukaryota</taxon>
        <taxon>Fungi</taxon>
        <taxon>Dikarya</taxon>
        <taxon>Basidiomycota</taxon>
        <taxon>Agaricomycotina</taxon>
        <taxon>Agaricomycetes</taxon>
        <taxon>Polyporales</taxon>
        <taxon>Phanerochaetaceae</taxon>
        <taxon>Phanerochaete</taxon>
    </lineage>
</organism>
<gene>
    <name evidence="2" type="ORF">PsYK624_049880</name>
</gene>
<comment type="caution">
    <text evidence="2">The sequence shown here is derived from an EMBL/GenBank/DDBJ whole genome shotgun (WGS) entry which is preliminary data.</text>
</comment>
<reference evidence="2 3" key="1">
    <citation type="submission" date="2021-08" db="EMBL/GenBank/DDBJ databases">
        <title>Draft Genome Sequence of Phanerochaete sordida strain YK-624.</title>
        <authorList>
            <person name="Mori T."/>
            <person name="Dohra H."/>
            <person name="Suzuki T."/>
            <person name="Kawagishi H."/>
            <person name="Hirai H."/>
        </authorList>
    </citation>
    <scope>NUCLEOTIDE SEQUENCE [LARGE SCALE GENOMIC DNA]</scope>
    <source>
        <strain evidence="2 3">YK-624</strain>
    </source>
</reference>
<proteinExistence type="inferred from homology"/>
<dbReference type="AlphaFoldDB" id="A0A9P3LB61"/>
<evidence type="ECO:0000313" key="3">
    <source>
        <dbReference type="Proteomes" id="UP000703269"/>
    </source>
</evidence>
<dbReference type="PIRSF" id="PIRSF003113">
    <property type="entry name" value="BolA"/>
    <property type="match status" value="1"/>
</dbReference>
<dbReference type="EMBL" id="BPQB01000011">
    <property type="protein sequence ID" value="GJE88900.1"/>
    <property type="molecule type" value="Genomic_DNA"/>
</dbReference>
<protein>
    <submittedName>
        <fullName evidence="2">BolA family transcriptional regulator</fullName>
    </submittedName>
</protein>
<keyword evidence="3" id="KW-1185">Reference proteome</keyword>
<evidence type="ECO:0000313" key="2">
    <source>
        <dbReference type="EMBL" id="GJE88900.1"/>
    </source>
</evidence>
<dbReference type="InterPro" id="IPR002634">
    <property type="entry name" value="BolA"/>
</dbReference>
<sequence length="89" mass="9862">MIATAELESAIRTAIPVQHLEIIDQSNGCGENYAVLVVSEAFEGKTTLARHRYINELLRDQIALMHAFSQKSLTPKQYQEYLAKNAGAA</sequence>
<dbReference type="InterPro" id="IPR045115">
    <property type="entry name" value="BOL2"/>
</dbReference>
<dbReference type="Pfam" id="PF01722">
    <property type="entry name" value="BolA"/>
    <property type="match status" value="1"/>
</dbReference>
<comment type="similarity">
    <text evidence="1">Belongs to the BolA/IbaG family.</text>
</comment>
<dbReference type="Proteomes" id="UP000703269">
    <property type="component" value="Unassembled WGS sequence"/>
</dbReference>
<dbReference type="GO" id="GO:0051604">
    <property type="term" value="P:protein maturation"/>
    <property type="evidence" value="ECO:0007669"/>
    <property type="project" value="InterPro"/>
</dbReference>
<dbReference type="InterPro" id="IPR036065">
    <property type="entry name" value="BolA-like_sf"/>
</dbReference>
<evidence type="ECO:0000256" key="1">
    <source>
        <dbReference type="RuleBase" id="RU003860"/>
    </source>
</evidence>
<dbReference type="PANTHER" id="PTHR12735:SF27">
    <property type="entry name" value="BOLA-LIKE PROTEIN 2"/>
    <property type="match status" value="1"/>
</dbReference>
<dbReference type="GO" id="GO:0006879">
    <property type="term" value="P:intracellular iron ion homeostasis"/>
    <property type="evidence" value="ECO:0007669"/>
    <property type="project" value="InterPro"/>
</dbReference>
<dbReference type="GO" id="GO:0005829">
    <property type="term" value="C:cytosol"/>
    <property type="evidence" value="ECO:0007669"/>
    <property type="project" value="TreeGrafter"/>
</dbReference>
<dbReference type="PANTHER" id="PTHR12735">
    <property type="entry name" value="BOLA-LIKE PROTEIN-RELATED"/>
    <property type="match status" value="1"/>
</dbReference>
<dbReference type="Gene3D" id="3.30.300.90">
    <property type="entry name" value="BolA-like"/>
    <property type="match status" value="1"/>
</dbReference>
<dbReference type="OrthoDB" id="4983at2759"/>
<dbReference type="GO" id="GO:0051537">
    <property type="term" value="F:2 iron, 2 sulfur cluster binding"/>
    <property type="evidence" value="ECO:0007669"/>
    <property type="project" value="InterPro"/>
</dbReference>
<dbReference type="GO" id="GO:0005634">
    <property type="term" value="C:nucleus"/>
    <property type="evidence" value="ECO:0007669"/>
    <property type="project" value="TreeGrafter"/>
</dbReference>
<accession>A0A9P3LB61</accession>